<comment type="caution">
    <text evidence="1">The sequence shown here is derived from an EMBL/GenBank/DDBJ whole genome shotgun (WGS) entry which is preliminary data.</text>
</comment>
<gene>
    <name evidence="1" type="ORF">S12H4_62328</name>
</gene>
<protein>
    <recommendedName>
        <fullName evidence="2">DUS-like FMN-binding domain-containing protein</fullName>
    </recommendedName>
</protein>
<name>X1VHH1_9ZZZZ</name>
<feature type="non-terminal residue" evidence="1">
    <location>
        <position position="1"/>
    </location>
</feature>
<dbReference type="InterPro" id="IPR024036">
    <property type="entry name" value="tRNA-dHydroUridine_Synthase_C"/>
</dbReference>
<evidence type="ECO:0008006" key="2">
    <source>
        <dbReference type="Google" id="ProtNLM"/>
    </source>
</evidence>
<dbReference type="GO" id="GO:0016491">
    <property type="term" value="F:oxidoreductase activity"/>
    <property type="evidence" value="ECO:0007669"/>
    <property type="project" value="InterPro"/>
</dbReference>
<accession>X1VHH1</accession>
<reference evidence="1" key="1">
    <citation type="journal article" date="2014" name="Front. Microbiol.">
        <title>High frequency of phylogenetically diverse reductive dehalogenase-homologous genes in deep subseafloor sedimentary metagenomes.</title>
        <authorList>
            <person name="Kawai M."/>
            <person name="Futagami T."/>
            <person name="Toyoda A."/>
            <person name="Takaki Y."/>
            <person name="Nishi S."/>
            <person name="Hori S."/>
            <person name="Arai W."/>
            <person name="Tsubouchi T."/>
            <person name="Morono Y."/>
            <person name="Uchiyama I."/>
            <person name="Ito T."/>
            <person name="Fujiyama A."/>
            <person name="Inagaki F."/>
            <person name="Takami H."/>
        </authorList>
    </citation>
    <scope>NUCLEOTIDE SEQUENCE</scope>
    <source>
        <strain evidence="1">Expedition CK06-06</strain>
    </source>
</reference>
<dbReference type="Gene3D" id="1.10.1200.80">
    <property type="entry name" value="Putative flavin oxidoreducatase, domain 2"/>
    <property type="match status" value="1"/>
</dbReference>
<organism evidence="1">
    <name type="scientific">marine sediment metagenome</name>
    <dbReference type="NCBI Taxonomy" id="412755"/>
    <lineage>
        <taxon>unclassified sequences</taxon>
        <taxon>metagenomes</taxon>
        <taxon>ecological metagenomes</taxon>
    </lineage>
</organism>
<evidence type="ECO:0000313" key="1">
    <source>
        <dbReference type="EMBL" id="GAJ17877.1"/>
    </source>
</evidence>
<proteinExistence type="predicted"/>
<sequence>KHFNNYFKGLPDFKEIRLKLLTSRDVSEIYDILNQIESTYTA</sequence>
<dbReference type="EMBL" id="BARW01041761">
    <property type="protein sequence ID" value="GAJ17877.1"/>
    <property type="molecule type" value="Genomic_DNA"/>
</dbReference>
<dbReference type="AlphaFoldDB" id="X1VHH1"/>